<accession>A0ABM0XTW2</accession>
<dbReference type="InterPro" id="IPR038765">
    <property type="entry name" value="Papain-like_cys_pep_sf"/>
</dbReference>
<name>A0ABM0XTW2_CAMSA</name>
<dbReference type="InterPro" id="IPR024054">
    <property type="entry name" value="TIF2_asu_middle_sf"/>
</dbReference>
<keyword evidence="1" id="KW-0648">Protein biosynthesis</keyword>
<protein>
    <submittedName>
        <fullName evidence="3">Uncharacterized protein LOC104768651</fullName>
    </submittedName>
</protein>
<gene>
    <name evidence="3" type="primary">LOC104768651</name>
</gene>
<organism evidence="2 3">
    <name type="scientific">Camelina sativa</name>
    <name type="common">False flax</name>
    <name type="synonym">Myagrum sativum</name>
    <dbReference type="NCBI Taxonomy" id="90675"/>
    <lineage>
        <taxon>Eukaryota</taxon>
        <taxon>Viridiplantae</taxon>
        <taxon>Streptophyta</taxon>
        <taxon>Embryophyta</taxon>
        <taxon>Tracheophyta</taxon>
        <taxon>Spermatophyta</taxon>
        <taxon>Magnoliopsida</taxon>
        <taxon>eudicotyledons</taxon>
        <taxon>Gunneridae</taxon>
        <taxon>Pentapetalae</taxon>
        <taxon>rosids</taxon>
        <taxon>malvids</taxon>
        <taxon>Brassicales</taxon>
        <taxon>Brassicaceae</taxon>
        <taxon>Camelineae</taxon>
        <taxon>Camelina</taxon>
    </lineage>
</organism>
<dbReference type="GeneID" id="104768651"/>
<proteinExistence type="predicted"/>
<reference evidence="3" key="2">
    <citation type="submission" date="2025-08" db="UniProtKB">
        <authorList>
            <consortium name="RefSeq"/>
        </authorList>
    </citation>
    <scope>IDENTIFICATION</scope>
    <source>
        <tissue evidence="3">Leaf</tissue>
    </source>
</reference>
<dbReference type="PANTHER" id="PTHR10602:SF0">
    <property type="entry name" value="EUKARYOTIC TRANSLATION INITIATION FACTOR 2 SUBUNIT 1"/>
    <property type="match status" value="1"/>
</dbReference>
<reference evidence="2" key="1">
    <citation type="journal article" date="2014" name="Nat. Commun.">
        <title>The emerging biofuel crop Camelina sativa retains a highly undifferentiated hexaploid genome structure.</title>
        <authorList>
            <person name="Kagale S."/>
            <person name="Koh C."/>
            <person name="Nixon J."/>
            <person name="Bollina V."/>
            <person name="Clarke W.E."/>
            <person name="Tuteja R."/>
            <person name="Spillane C."/>
            <person name="Robinson S.J."/>
            <person name="Links M.G."/>
            <person name="Clarke C."/>
            <person name="Higgins E.E."/>
            <person name="Huebert T."/>
            <person name="Sharpe A.G."/>
            <person name="Parkin I.A."/>
        </authorList>
    </citation>
    <scope>NUCLEOTIDE SEQUENCE [LARGE SCALE GENOMIC DNA]</scope>
    <source>
        <strain evidence="2">cv. DH55</strain>
    </source>
</reference>
<evidence type="ECO:0000313" key="2">
    <source>
        <dbReference type="Proteomes" id="UP000694864"/>
    </source>
</evidence>
<dbReference type="SUPFAM" id="SSF116742">
    <property type="entry name" value="eIF2alpha middle domain-like"/>
    <property type="match status" value="1"/>
</dbReference>
<dbReference type="Gene3D" id="1.10.150.190">
    <property type="entry name" value="Translation initiation factor 2, subunit 1, domain 2"/>
    <property type="match status" value="1"/>
</dbReference>
<evidence type="ECO:0000313" key="3">
    <source>
        <dbReference type="RefSeq" id="XP_010490973.1"/>
    </source>
</evidence>
<dbReference type="InterPro" id="IPR011488">
    <property type="entry name" value="TIF_2_asu"/>
</dbReference>
<keyword evidence="2" id="KW-1185">Reference proteome</keyword>
<dbReference type="RefSeq" id="XP_010490973.1">
    <property type="nucleotide sequence ID" value="XM_010492671.2"/>
</dbReference>
<sequence>MADLYRMYGEEAPTVGMVVMIQVRIVSPMSLVSLPEYGNLVGYIEEPGSVVGRIEPALILSTAPHLLLSRNLTFEQRHSCEERFIKAKHVQTIMRYVARSTSLTLRELHALLGWPSYQDVINLDSNFWRFPEYLHPPFKACMLLSVSCHPLRRNPRILCPSMVIQNLFTCWAYALIRQFEGLLKLNGIMEMDEYLYVNDLIELTTTKSPKGDIRSLSEARRALVDCGIRSTDGNTYKLSSMKVLSSHNYSSEDWDTMLEELAMNGSPIAVTAIWFDSYTSKEDIVFTPLIEELDAYFKKPRQGRCHTMLLTGVGENDGDGTPFYEMQDSGGDVQNGNRGFLRFSSFYSPVIECVKMTL</sequence>
<dbReference type="SUPFAM" id="SSF54001">
    <property type="entry name" value="Cysteine proteinases"/>
    <property type="match status" value="1"/>
</dbReference>
<dbReference type="Proteomes" id="UP000694864">
    <property type="component" value="Chromosome 20"/>
</dbReference>
<evidence type="ECO:0000256" key="1">
    <source>
        <dbReference type="ARBA" id="ARBA00022917"/>
    </source>
</evidence>
<dbReference type="PANTHER" id="PTHR10602">
    <property type="entry name" value="EUKARYOTIC TRANSLATION INITIATION FACTOR 2 SUBUNIT 1"/>
    <property type="match status" value="1"/>
</dbReference>